<dbReference type="AlphaFoldDB" id="A0A7W9BG75"/>
<reference evidence="1 2" key="1">
    <citation type="submission" date="2020-08" db="EMBL/GenBank/DDBJ databases">
        <title>Genomic Encyclopedia of Type Strains, Phase IV (KMG-IV): sequencing the most valuable type-strain genomes for metagenomic binning, comparative biology and taxonomic classification.</title>
        <authorList>
            <person name="Goeker M."/>
        </authorList>
    </citation>
    <scope>NUCLEOTIDE SEQUENCE [LARGE SCALE GENOMIC DNA]</scope>
    <source>
        <strain evidence="1 2">DSM 100044</strain>
    </source>
</reference>
<comment type="caution">
    <text evidence="1">The sequence shown here is derived from an EMBL/GenBank/DDBJ whole genome shotgun (WGS) entry which is preliminary data.</text>
</comment>
<evidence type="ECO:0000313" key="2">
    <source>
        <dbReference type="Proteomes" id="UP000546200"/>
    </source>
</evidence>
<dbReference type="EMBL" id="JACIJK010000011">
    <property type="protein sequence ID" value="MBB5716458.1"/>
    <property type="molecule type" value="Genomic_DNA"/>
</dbReference>
<proteinExistence type="predicted"/>
<protein>
    <submittedName>
        <fullName evidence="1">Uncharacterized protein</fullName>
    </submittedName>
</protein>
<keyword evidence="2" id="KW-1185">Reference proteome</keyword>
<accession>A0A7W9BG75</accession>
<organism evidence="1 2">
    <name type="scientific">Sphingomonas aerophila</name>
    <dbReference type="NCBI Taxonomy" id="1344948"/>
    <lineage>
        <taxon>Bacteria</taxon>
        <taxon>Pseudomonadati</taxon>
        <taxon>Pseudomonadota</taxon>
        <taxon>Alphaproteobacteria</taxon>
        <taxon>Sphingomonadales</taxon>
        <taxon>Sphingomonadaceae</taxon>
        <taxon>Sphingomonas</taxon>
    </lineage>
</organism>
<dbReference type="RefSeq" id="WP_184059767.1">
    <property type="nucleotide sequence ID" value="NZ_JACIJK010000011.1"/>
</dbReference>
<sequence length="154" mass="16906">MDHNLFGPIVLWAAIGGLSATASASDETKPPCLAGMRPALVQAHFTGPIICSTKDASFVLVGRTRRSGFRIYDYRYKFRPQHGNVTHGGQRVVVVRGGIYVGQYLLAPPPYAKVTVSGPYVSLQRLGAAKVKLDFEREPPRQTLFDGEVELFSR</sequence>
<dbReference type="Proteomes" id="UP000546200">
    <property type="component" value="Unassembled WGS sequence"/>
</dbReference>
<gene>
    <name evidence="1" type="ORF">FHS94_003324</name>
</gene>
<name>A0A7W9BG75_9SPHN</name>
<evidence type="ECO:0000313" key="1">
    <source>
        <dbReference type="EMBL" id="MBB5716458.1"/>
    </source>
</evidence>